<feature type="compositionally biased region" description="Basic and acidic residues" evidence="1">
    <location>
        <begin position="23"/>
        <end position="32"/>
    </location>
</feature>
<evidence type="ECO:0000313" key="3">
    <source>
        <dbReference type="Proteomes" id="UP000604046"/>
    </source>
</evidence>
<dbReference type="EMBL" id="CAJNDS010001234">
    <property type="protein sequence ID" value="CAE7252866.1"/>
    <property type="molecule type" value="Genomic_DNA"/>
</dbReference>
<organism evidence="2 3">
    <name type="scientific">Symbiodinium natans</name>
    <dbReference type="NCBI Taxonomy" id="878477"/>
    <lineage>
        <taxon>Eukaryota</taxon>
        <taxon>Sar</taxon>
        <taxon>Alveolata</taxon>
        <taxon>Dinophyceae</taxon>
        <taxon>Suessiales</taxon>
        <taxon>Symbiodiniaceae</taxon>
        <taxon>Symbiodinium</taxon>
    </lineage>
</organism>
<feature type="region of interest" description="Disordered" evidence="1">
    <location>
        <begin position="19"/>
        <end position="48"/>
    </location>
</feature>
<dbReference type="AlphaFoldDB" id="A0A812LVV1"/>
<keyword evidence="3" id="KW-1185">Reference proteome</keyword>
<name>A0A812LVV1_9DINO</name>
<gene>
    <name evidence="2" type="primary">MTERFD1</name>
    <name evidence="2" type="ORF">SNAT2548_LOCUS12660</name>
</gene>
<dbReference type="Proteomes" id="UP000604046">
    <property type="component" value="Unassembled WGS sequence"/>
</dbReference>
<evidence type="ECO:0000256" key="1">
    <source>
        <dbReference type="SAM" id="MobiDB-lite"/>
    </source>
</evidence>
<sequence length="277" mass="31034">MHHLILAVAFKVVTGESDLESESGEHLGQRAEDSDEDQRGAPASSSAAPVVVEDVDEADYLFLDARNSRAELLWLRFLQLRQWTLHRFSSRRAFAELLLQLERVDVRVQSGSWSLACLQLALQSLQKDRALWLYTSKLHLSPDDCSLLLGVDHRAVRSLFEAFNQYFVPIIDQLNDAIVVGGCSADVKLDEISFRSTGRSHGIVWLRYLAVARRGLNLVGCSVWATASLAKAKVEAAPFLWMKCGRLCFWSLTSQFWPGEAFATPMVPRRIGGCRVL</sequence>
<accession>A0A812LVV1</accession>
<reference evidence="2" key="1">
    <citation type="submission" date="2021-02" db="EMBL/GenBank/DDBJ databases">
        <authorList>
            <person name="Dougan E. K."/>
            <person name="Rhodes N."/>
            <person name="Thang M."/>
            <person name="Chan C."/>
        </authorList>
    </citation>
    <scope>NUCLEOTIDE SEQUENCE</scope>
</reference>
<comment type="caution">
    <text evidence="2">The sequence shown here is derived from an EMBL/GenBank/DDBJ whole genome shotgun (WGS) entry which is preliminary data.</text>
</comment>
<protein>
    <submittedName>
        <fullName evidence="2">mTERFD1 protein</fullName>
    </submittedName>
</protein>
<proteinExistence type="predicted"/>
<evidence type="ECO:0000313" key="2">
    <source>
        <dbReference type="EMBL" id="CAE7252866.1"/>
    </source>
</evidence>